<dbReference type="GO" id="GO:0016740">
    <property type="term" value="F:transferase activity"/>
    <property type="evidence" value="ECO:0007669"/>
    <property type="project" value="UniProtKB-KW"/>
</dbReference>
<dbReference type="Pfam" id="PF13263">
    <property type="entry name" value="PHP_C"/>
    <property type="match status" value="1"/>
</dbReference>
<dbReference type="AlphaFoldDB" id="A0A231VK61"/>
<evidence type="ECO:0000259" key="1">
    <source>
        <dbReference type="SMART" id="SM00481"/>
    </source>
</evidence>
<dbReference type="Proteomes" id="UP000215301">
    <property type="component" value="Unassembled WGS sequence"/>
</dbReference>
<reference evidence="2 3" key="1">
    <citation type="submission" date="2017-06" db="EMBL/GenBank/DDBJ databases">
        <title>Isolation and characterization of a thermophilic and butanogenic Thermoanaerobacterium thermosaccharolyticum M5 capable of efficient degradation of hemicellulose.</title>
        <authorList>
            <person name="Xin F."/>
            <person name="Jiang Y."/>
        </authorList>
    </citation>
    <scope>NUCLEOTIDE SEQUENCE [LARGE SCALE GENOMIC DNA]</scope>
    <source>
        <strain evidence="2 3">M5</strain>
    </source>
</reference>
<evidence type="ECO:0000313" key="3">
    <source>
        <dbReference type="Proteomes" id="UP000215301"/>
    </source>
</evidence>
<dbReference type="InterPro" id="IPR004013">
    <property type="entry name" value="PHP_dom"/>
</dbReference>
<dbReference type="Pfam" id="PF02811">
    <property type="entry name" value="PHP"/>
    <property type="match status" value="1"/>
</dbReference>
<protein>
    <submittedName>
        <fullName evidence="2">Phosphotransferase</fullName>
    </submittedName>
</protein>
<evidence type="ECO:0000313" key="2">
    <source>
        <dbReference type="EMBL" id="OXT08514.1"/>
    </source>
</evidence>
<dbReference type="CDD" id="cd07432">
    <property type="entry name" value="PHP_HisPPase"/>
    <property type="match status" value="1"/>
</dbReference>
<proteinExistence type="predicted"/>
<keyword evidence="2" id="KW-0808">Transferase</keyword>
<dbReference type="SMART" id="SM00481">
    <property type="entry name" value="POLIIIAc"/>
    <property type="match status" value="1"/>
</dbReference>
<accession>A0A231VK61</accession>
<sequence>MSIMKLEFHVHTNYSNDGFSKVPDLKKSLMKKGINIVAISDHNTLKGAVEAEKLFGDDVRVIKCEEIKTQEGEIIGLFLSEEIPPQLSIDETIKRIRDQGGLVCVPHPFDRMRKSKIHLDALYRIIDDIDIVEVFNARNIFSHDDKLALDFADKYGKLKICGTDAHTLFEIGHTYVELEDFKDSKEFINSLKDAKLHFKRSGIYVHFFTKGKKYYNLIIGNLYKNHKG</sequence>
<dbReference type="InterPro" id="IPR003141">
    <property type="entry name" value="Pol/His_phosphatase_N"/>
</dbReference>
<dbReference type="EMBL" id="NKHD01000014">
    <property type="protein sequence ID" value="OXT08514.1"/>
    <property type="molecule type" value="Genomic_DNA"/>
</dbReference>
<dbReference type="Gene3D" id="3.20.20.140">
    <property type="entry name" value="Metal-dependent hydrolases"/>
    <property type="match status" value="1"/>
</dbReference>
<feature type="domain" description="Polymerase/histidinol phosphatase N-terminal" evidence="1">
    <location>
        <begin position="6"/>
        <end position="71"/>
    </location>
</feature>
<dbReference type="PANTHER" id="PTHR42924:SF3">
    <property type="entry name" value="POLYMERASE_HISTIDINOL PHOSPHATASE N-TERMINAL DOMAIN-CONTAINING PROTEIN"/>
    <property type="match status" value="1"/>
</dbReference>
<gene>
    <name evidence="2" type="ORF">CE561_05090</name>
</gene>
<comment type="caution">
    <text evidence="2">The sequence shown here is derived from an EMBL/GenBank/DDBJ whole genome shotgun (WGS) entry which is preliminary data.</text>
</comment>
<dbReference type="RefSeq" id="WP_094044586.1">
    <property type="nucleotide sequence ID" value="NZ_NKHD01000014.1"/>
</dbReference>
<dbReference type="InterPro" id="IPR016195">
    <property type="entry name" value="Pol/histidinol_Pase-like"/>
</dbReference>
<dbReference type="GO" id="GO:0035312">
    <property type="term" value="F:5'-3' DNA exonuclease activity"/>
    <property type="evidence" value="ECO:0007669"/>
    <property type="project" value="TreeGrafter"/>
</dbReference>
<dbReference type="SUPFAM" id="SSF89550">
    <property type="entry name" value="PHP domain-like"/>
    <property type="match status" value="1"/>
</dbReference>
<dbReference type="InterPro" id="IPR052018">
    <property type="entry name" value="PHP_domain"/>
</dbReference>
<dbReference type="PANTHER" id="PTHR42924">
    <property type="entry name" value="EXONUCLEASE"/>
    <property type="match status" value="1"/>
</dbReference>
<organism evidence="2 3">
    <name type="scientific">Thermoanaerobacterium thermosaccharolyticum</name>
    <name type="common">Clostridium thermosaccharolyticum</name>
    <dbReference type="NCBI Taxonomy" id="1517"/>
    <lineage>
        <taxon>Bacteria</taxon>
        <taxon>Bacillati</taxon>
        <taxon>Bacillota</taxon>
        <taxon>Clostridia</taxon>
        <taxon>Thermoanaerobacterales</taxon>
        <taxon>Thermoanaerobacteraceae</taxon>
        <taxon>Thermoanaerobacterium</taxon>
    </lineage>
</organism>
<name>A0A231VK61_THETR</name>
<dbReference type="GO" id="GO:0004534">
    <property type="term" value="F:5'-3' RNA exonuclease activity"/>
    <property type="evidence" value="ECO:0007669"/>
    <property type="project" value="TreeGrafter"/>
</dbReference>